<keyword evidence="6" id="KW-1185">Reference proteome</keyword>
<dbReference type="PROSITE" id="PS51257">
    <property type="entry name" value="PROKAR_LIPOPROTEIN"/>
    <property type="match status" value="1"/>
</dbReference>
<gene>
    <name evidence="5" type="ORF">H8699_03745</name>
</gene>
<comment type="similarity">
    <text evidence="2">Belongs to the transketolase family.</text>
</comment>
<accession>A0A926CXK1</accession>
<dbReference type="AlphaFoldDB" id="A0A926CXK1"/>
<dbReference type="Proteomes" id="UP000654279">
    <property type="component" value="Unassembled WGS sequence"/>
</dbReference>
<keyword evidence="3" id="KW-0786">Thiamine pyrophosphate</keyword>
<comment type="cofactor">
    <cofactor evidence="1">
        <name>thiamine diphosphate</name>
        <dbReference type="ChEBI" id="CHEBI:58937"/>
    </cofactor>
</comment>
<evidence type="ECO:0000256" key="1">
    <source>
        <dbReference type="ARBA" id="ARBA00001964"/>
    </source>
</evidence>
<organism evidence="5 6">
    <name type="scientific">Luoshenia tenuis</name>
    <dbReference type="NCBI Taxonomy" id="2763654"/>
    <lineage>
        <taxon>Bacteria</taxon>
        <taxon>Bacillati</taxon>
        <taxon>Bacillota</taxon>
        <taxon>Clostridia</taxon>
        <taxon>Christensenellales</taxon>
        <taxon>Christensenellaceae</taxon>
        <taxon>Luoshenia</taxon>
    </lineage>
</organism>
<dbReference type="CDD" id="cd02012">
    <property type="entry name" value="TPP_TK"/>
    <property type="match status" value="1"/>
</dbReference>
<dbReference type="RefSeq" id="WP_249284540.1">
    <property type="nucleotide sequence ID" value="NZ_JACRSO010000001.1"/>
</dbReference>
<dbReference type="InterPro" id="IPR029061">
    <property type="entry name" value="THDP-binding"/>
</dbReference>
<evidence type="ECO:0000313" key="5">
    <source>
        <dbReference type="EMBL" id="MBC8528550.1"/>
    </source>
</evidence>
<dbReference type="SUPFAM" id="SSF52518">
    <property type="entry name" value="Thiamin diphosphate-binding fold (THDP-binding)"/>
    <property type="match status" value="1"/>
</dbReference>
<dbReference type="Pfam" id="PF00456">
    <property type="entry name" value="Transketolase_N"/>
    <property type="match status" value="1"/>
</dbReference>
<dbReference type="EMBL" id="JACRSO010000001">
    <property type="protein sequence ID" value="MBC8528550.1"/>
    <property type="molecule type" value="Genomic_DNA"/>
</dbReference>
<protein>
    <submittedName>
        <fullName evidence="5">Transketolase</fullName>
    </submittedName>
</protein>
<dbReference type="PANTHER" id="PTHR47514">
    <property type="entry name" value="TRANSKETOLASE N-TERMINAL SECTION-RELATED"/>
    <property type="match status" value="1"/>
</dbReference>
<dbReference type="InterPro" id="IPR005474">
    <property type="entry name" value="Transketolase_N"/>
</dbReference>
<evidence type="ECO:0000313" key="6">
    <source>
        <dbReference type="Proteomes" id="UP000654279"/>
    </source>
</evidence>
<evidence type="ECO:0000259" key="4">
    <source>
        <dbReference type="Pfam" id="PF00456"/>
    </source>
</evidence>
<proteinExistence type="inferred from homology"/>
<reference evidence="5" key="1">
    <citation type="submission" date="2020-08" db="EMBL/GenBank/DDBJ databases">
        <title>Genome public.</title>
        <authorList>
            <person name="Liu C."/>
            <person name="Sun Q."/>
        </authorList>
    </citation>
    <scope>NUCLEOTIDE SEQUENCE</scope>
    <source>
        <strain evidence="5">NSJ-44</strain>
    </source>
</reference>
<feature type="domain" description="Transketolase N-terminal" evidence="4">
    <location>
        <begin position="25"/>
        <end position="259"/>
    </location>
</feature>
<sequence length="260" mass="27763">MDVLQLKQIALERRRDIVRMDYASSAGHVGGALSCIDILVALYFDAMGEKDHFIQSKGHCAEALYSVLAEKGKIPKEELNTYCQAGSRLYGHPTVKVPGVEVCTGALGHGLPVALGMAKGLKASGGRVFVLLGDGEMAEGSNWEAIMAAAHYKLDNLVAVVDRNHLQISGNTEQVLAAGDMAARARAFGWAAADVDGHDMAALTKALTTLPLEAGKPTMLVARTIKGKGVSFMENDPHWHHGVMNAQQYATALRDLGVEE</sequence>
<evidence type="ECO:0000256" key="3">
    <source>
        <dbReference type="ARBA" id="ARBA00023052"/>
    </source>
</evidence>
<dbReference type="PANTHER" id="PTHR47514:SF1">
    <property type="entry name" value="TRANSKETOLASE N-TERMINAL SECTION-RELATED"/>
    <property type="match status" value="1"/>
</dbReference>
<name>A0A926CXK1_9FIRM</name>
<comment type="caution">
    <text evidence="5">The sequence shown here is derived from an EMBL/GenBank/DDBJ whole genome shotgun (WGS) entry which is preliminary data.</text>
</comment>
<dbReference type="Gene3D" id="3.40.50.970">
    <property type="match status" value="1"/>
</dbReference>
<evidence type="ECO:0000256" key="2">
    <source>
        <dbReference type="ARBA" id="ARBA00007131"/>
    </source>
</evidence>